<keyword evidence="5" id="KW-1185">Reference proteome</keyword>
<keyword evidence="1" id="KW-0723">Serine/threonine-protein kinase</keyword>
<name>A0ABN2TR77_9ACTN</name>
<comment type="caution">
    <text evidence="4">The sequence shown here is derived from an EMBL/GenBank/DDBJ whole genome shotgun (WGS) entry which is preliminary data.</text>
</comment>
<dbReference type="EMBL" id="BAAAPC010000032">
    <property type="protein sequence ID" value="GAA2016121.1"/>
    <property type="molecule type" value="Genomic_DNA"/>
</dbReference>
<organism evidence="4 5">
    <name type="scientific">Nocardiopsis rhodophaea</name>
    <dbReference type="NCBI Taxonomy" id="280238"/>
    <lineage>
        <taxon>Bacteria</taxon>
        <taxon>Bacillati</taxon>
        <taxon>Actinomycetota</taxon>
        <taxon>Actinomycetes</taxon>
        <taxon>Streptosporangiales</taxon>
        <taxon>Nocardiopsidaceae</taxon>
        <taxon>Nocardiopsis</taxon>
    </lineage>
</organism>
<feature type="region of interest" description="Disordered" evidence="2">
    <location>
        <begin position="65"/>
        <end position="88"/>
    </location>
</feature>
<evidence type="ECO:0000313" key="4">
    <source>
        <dbReference type="EMBL" id="GAA2016121.1"/>
    </source>
</evidence>
<evidence type="ECO:0000256" key="2">
    <source>
        <dbReference type="SAM" id="MobiDB-lite"/>
    </source>
</evidence>
<dbReference type="Proteomes" id="UP001501585">
    <property type="component" value="Unassembled WGS sequence"/>
</dbReference>
<keyword evidence="1" id="KW-0418">Kinase</keyword>
<gene>
    <name evidence="4" type="ORF">GCM10009799_50360</name>
</gene>
<dbReference type="InterPro" id="IPR036890">
    <property type="entry name" value="HATPase_C_sf"/>
</dbReference>
<accession>A0ABN2TR77</accession>
<feature type="compositionally biased region" description="Basic and acidic residues" evidence="2">
    <location>
        <begin position="65"/>
        <end position="85"/>
    </location>
</feature>
<evidence type="ECO:0000259" key="3">
    <source>
        <dbReference type="Pfam" id="PF13581"/>
    </source>
</evidence>
<protein>
    <recommendedName>
        <fullName evidence="3">Histidine kinase/HSP90-like ATPase domain-containing protein</fullName>
    </recommendedName>
</protein>
<feature type="domain" description="Histidine kinase/HSP90-like ATPase" evidence="3">
    <location>
        <begin position="1"/>
        <end position="115"/>
    </location>
</feature>
<sequence length="135" mass="14736">MREARTFVQATLGLCVTPSTDLLDRALIVVSELASNAIQHTASGEDGGRFGVEVYRRPGAITIEVRDEGPRRGGPESEPHVRRGPIDAVHGRGLAMVEALAEEWSTRRRADGRVVGCTLRDERDGSESERQGWSV</sequence>
<dbReference type="SUPFAM" id="SSF55874">
    <property type="entry name" value="ATPase domain of HSP90 chaperone/DNA topoisomerase II/histidine kinase"/>
    <property type="match status" value="1"/>
</dbReference>
<dbReference type="PANTHER" id="PTHR35526">
    <property type="entry name" value="ANTI-SIGMA-F FACTOR RSBW-RELATED"/>
    <property type="match status" value="1"/>
</dbReference>
<dbReference type="Gene3D" id="3.30.565.10">
    <property type="entry name" value="Histidine kinase-like ATPase, C-terminal domain"/>
    <property type="match status" value="1"/>
</dbReference>
<dbReference type="InterPro" id="IPR003594">
    <property type="entry name" value="HATPase_dom"/>
</dbReference>
<dbReference type="PANTHER" id="PTHR35526:SF3">
    <property type="entry name" value="ANTI-SIGMA-F FACTOR RSBW"/>
    <property type="match status" value="1"/>
</dbReference>
<dbReference type="InterPro" id="IPR050267">
    <property type="entry name" value="Anti-sigma-factor_SerPK"/>
</dbReference>
<proteinExistence type="predicted"/>
<dbReference type="CDD" id="cd16936">
    <property type="entry name" value="HATPase_RsbW-like"/>
    <property type="match status" value="1"/>
</dbReference>
<reference evidence="5" key="1">
    <citation type="journal article" date="2019" name="Int. J. Syst. Evol. Microbiol.">
        <title>The Global Catalogue of Microorganisms (GCM) 10K type strain sequencing project: providing services to taxonomists for standard genome sequencing and annotation.</title>
        <authorList>
            <consortium name="The Broad Institute Genomics Platform"/>
            <consortium name="The Broad Institute Genome Sequencing Center for Infectious Disease"/>
            <person name="Wu L."/>
            <person name="Ma J."/>
        </authorList>
    </citation>
    <scope>NUCLEOTIDE SEQUENCE [LARGE SCALE GENOMIC DNA]</scope>
    <source>
        <strain evidence="5">JCM 15313</strain>
    </source>
</reference>
<dbReference type="Pfam" id="PF13581">
    <property type="entry name" value="HATPase_c_2"/>
    <property type="match status" value="1"/>
</dbReference>
<evidence type="ECO:0000256" key="1">
    <source>
        <dbReference type="ARBA" id="ARBA00022527"/>
    </source>
</evidence>
<evidence type="ECO:0000313" key="5">
    <source>
        <dbReference type="Proteomes" id="UP001501585"/>
    </source>
</evidence>
<keyword evidence="1" id="KW-0808">Transferase</keyword>